<keyword evidence="3 7" id="KW-0812">Transmembrane</keyword>
<comment type="subcellular location">
    <subcellularLocation>
        <location evidence="1">Membrane</location>
        <topology evidence="1">Multi-pass membrane protein</topology>
    </subcellularLocation>
</comment>
<feature type="transmembrane region" description="Helical" evidence="7">
    <location>
        <begin position="883"/>
        <end position="905"/>
    </location>
</feature>
<dbReference type="InterPro" id="IPR004869">
    <property type="entry name" value="MMPL_dom"/>
</dbReference>
<dbReference type="SUPFAM" id="SSF82866">
    <property type="entry name" value="Multidrug efflux transporter AcrB transmembrane domain"/>
    <property type="match status" value="2"/>
</dbReference>
<keyword evidence="10" id="KW-1185">Reference proteome</keyword>
<feature type="region of interest" description="Disordered" evidence="6">
    <location>
        <begin position="150"/>
        <end position="196"/>
    </location>
</feature>
<evidence type="ECO:0000256" key="6">
    <source>
        <dbReference type="SAM" id="MobiDB-lite"/>
    </source>
</evidence>
<feature type="transmembrane region" description="Helical" evidence="7">
    <location>
        <begin position="791"/>
        <end position="821"/>
    </location>
</feature>
<reference evidence="9 10" key="1">
    <citation type="submission" date="2019-07" db="EMBL/GenBank/DDBJ databases">
        <title>Draft genome assembly of a fouling barnacle, Amphibalanus amphitrite (Darwin, 1854): The first reference genome for Thecostraca.</title>
        <authorList>
            <person name="Kim W."/>
        </authorList>
    </citation>
    <scope>NUCLEOTIDE SEQUENCE [LARGE SCALE GENOMIC DNA]</scope>
    <source>
        <strain evidence="9">SNU_AA5</strain>
        <tissue evidence="9">Soma without cirri and trophi</tissue>
    </source>
</reference>
<name>A0A6A4X0Y3_AMPAM</name>
<dbReference type="OrthoDB" id="6510177at2759"/>
<feature type="transmembrane region" description="Helical" evidence="7">
    <location>
        <begin position="366"/>
        <end position="382"/>
    </location>
</feature>
<feature type="compositionally biased region" description="Basic and acidic residues" evidence="6">
    <location>
        <begin position="952"/>
        <end position="970"/>
    </location>
</feature>
<dbReference type="Pfam" id="PF12349">
    <property type="entry name" value="Sterol-sensing"/>
    <property type="match status" value="1"/>
</dbReference>
<comment type="similarity">
    <text evidence="2">Belongs to the patched family.</text>
</comment>
<evidence type="ECO:0000313" key="10">
    <source>
        <dbReference type="Proteomes" id="UP000440578"/>
    </source>
</evidence>
<accession>A0A6A4X0Y3</accession>
<feature type="transmembrane region" description="Helical" evidence="7">
    <location>
        <begin position="45"/>
        <end position="65"/>
    </location>
</feature>
<keyword evidence="4 7" id="KW-1133">Transmembrane helix</keyword>
<dbReference type="InterPro" id="IPR053958">
    <property type="entry name" value="HMGCR/SNAP/NPC1-like_SSD"/>
</dbReference>
<dbReference type="PANTHER" id="PTHR10796:SF130">
    <property type="entry name" value="PATCHED DOMAIN-CONTAINING PROTEIN 3-LIKE PROTEIN"/>
    <property type="match status" value="1"/>
</dbReference>
<dbReference type="PANTHER" id="PTHR10796">
    <property type="entry name" value="PATCHED-RELATED"/>
    <property type="match status" value="1"/>
</dbReference>
<evidence type="ECO:0000256" key="5">
    <source>
        <dbReference type="ARBA" id="ARBA00023136"/>
    </source>
</evidence>
<feature type="transmembrane region" description="Helical" evidence="7">
    <location>
        <begin position="466"/>
        <end position="488"/>
    </location>
</feature>
<dbReference type="Proteomes" id="UP000440578">
    <property type="component" value="Unassembled WGS sequence"/>
</dbReference>
<dbReference type="EMBL" id="VIIS01000483">
    <property type="protein sequence ID" value="KAF0308478.1"/>
    <property type="molecule type" value="Genomic_DNA"/>
</dbReference>
<evidence type="ECO:0000259" key="8">
    <source>
        <dbReference type="PROSITE" id="PS50156"/>
    </source>
</evidence>
<keyword evidence="5 7" id="KW-0472">Membrane</keyword>
<organism evidence="9 10">
    <name type="scientific">Amphibalanus amphitrite</name>
    <name type="common">Striped barnacle</name>
    <name type="synonym">Balanus amphitrite</name>
    <dbReference type="NCBI Taxonomy" id="1232801"/>
    <lineage>
        <taxon>Eukaryota</taxon>
        <taxon>Metazoa</taxon>
        <taxon>Ecdysozoa</taxon>
        <taxon>Arthropoda</taxon>
        <taxon>Crustacea</taxon>
        <taxon>Multicrustacea</taxon>
        <taxon>Cirripedia</taxon>
        <taxon>Thoracica</taxon>
        <taxon>Thoracicalcarea</taxon>
        <taxon>Balanomorpha</taxon>
        <taxon>Balanoidea</taxon>
        <taxon>Balanidae</taxon>
        <taxon>Amphibalaninae</taxon>
        <taxon>Amphibalanus</taxon>
    </lineage>
</organism>
<feature type="transmembrane region" description="Helical" evidence="7">
    <location>
        <begin position="500"/>
        <end position="523"/>
    </location>
</feature>
<protein>
    <submittedName>
        <fullName evidence="9">Patched domain-containing protein 3</fullName>
    </submittedName>
</protein>
<evidence type="ECO:0000256" key="2">
    <source>
        <dbReference type="ARBA" id="ARBA00005585"/>
    </source>
</evidence>
<feature type="transmembrane region" description="Helical" evidence="7">
    <location>
        <begin position="911"/>
        <end position="934"/>
    </location>
</feature>
<evidence type="ECO:0000256" key="3">
    <source>
        <dbReference type="ARBA" id="ARBA00022692"/>
    </source>
</evidence>
<gene>
    <name evidence="9" type="primary">Ptchd3_2</name>
    <name evidence="9" type="ORF">FJT64_020300</name>
</gene>
<dbReference type="PROSITE" id="PS50156">
    <property type="entry name" value="SSD"/>
    <property type="match status" value="1"/>
</dbReference>
<evidence type="ECO:0000256" key="4">
    <source>
        <dbReference type="ARBA" id="ARBA00022989"/>
    </source>
</evidence>
<feature type="transmembrane region" description="Helical" evidence="7">
    <location>
        <begin position="394"/>
        <end position="420"/>
    </location>
</feature>
<sequence length="995" mass="111099">MALEKTGANPEMKSPGLLRRVSSRFIGGFEYLFYQHGYTVCRHPYLYIVSVLAITVACGIGLLNFHQENRPFKLWIPQDSDFVKTYDWMQDNYPREFRFENAIVTAENVLEPAVIQEMLRVHQRVSAVPGAGPAWSDVCARLPSLAAPEDEVYEAEDEVPDPSLVSEDSQTDSAVAEARRRRRRRQASQRPEFDVSGYDDFDPSVSLPTSLHCMLVEGMERPCWEASLLELWRFNERRIANLTREQVLTAVNTAAYSPVFGYRFNVSRYLGGVQRNSTGHVVSAGAAFFAWAVRRDPDAENVIVSDTGTGEPVCLFQVDENTLLFENHFLSVLSSAPSLHGVTWYYSAGKSFGEISNSTIFGDVKYLVLGYVVMFIYIQLMLGRCNMVEHRTYLSIIGVASVGLAVVISFGLCSALGVFFGPVHNILPLLLLGLGVDDMFVVLQCWETLPAADRHRPLPERVGRALQHAGVSITVTSLTDFVAFGIGASTVLPSLQSFCIYAAVGIMAVYFIQATWFVAWFTLDQRRIEARRDGLVPCYTHRNWAPNTCSQRNYFQNFFSRVYAPAVLSVPGKVIVLVVTCALLAVNSWGLSELRQEFNPLWFLPTDSYLSMYHRSVERFFPNEGHEGVVFLSGLHLADNLPQMALLSQKLRAEPSIEHVDSWYDEFQFYINYNEYGELPERFADGYEFLPLLGQFMFSPRGGKYQSFIQFNGTLTCGEPAPPITASMITFTHRLMDGPRQQIPAMVRVKELVNSVNFTGEAPLVQPLAEAYASWETDQVIEYELYRNMGLAMVCVFVMVLLLIANLTVCLLVLTCVLVTLVDVGGLMHFWGLTIDTVSCIDVVLAIGLCVDYAAHVGHTFLTERGDRRQRAADTLRDIGPAVFNGGFSTFIAFVFLATSTSHVFVTFFKVFFGVTVYGLFHGLVLLPVLLSLVGPEPYLPARTDMELVSGEEKRAARQEGDAVREEDGTRPAQTDISDVKYAPAVADAHITAMA</sequence>
<proteinExistence type="inferred from homology"/>
<dbReference type="Gene3D" id="1.20.1640.10">
    <property type="entry name" value="Multidrug efflux transporter AcrB transmembrane domain"/>
    <property type="match status" value="2"/>
</dbReference>
<feature type="region of interest" description="Disordered" evidence="6">
    <location>
        <begin position="952"/>
        <end position="973"/>
    </location>
</feature>
<comment type="caution">
    <text evidence="9">The sequence shown here is derived from an EMBL/GenBank/DDBJ whole genome shotgun (WGS) entry which is preliminary data.</text>
</comment>
<dbReference type="Pfam" id="PF03176">
    <property type="entry name" value="MMPL"/>
    <property type="match status" value="1"/>
</dbReference>
<dbReference type="InterPro" id="IPR000731">
    <property type="entry name" value="SSD"/>
</dbReference>
<evidence type="ECO:0000256" key="7">
    <source>
        <dbReference type="SAM" id="Phobius"/>
    </source>
</evidence>
<dbReference type="InterPro" id="IPR051697">
    <property type="entry name" value="Patched_domain-protein"/>
</dbReference>
<dbReference type="AlphaFoldDB" id="A0A6A4X0Y3"/>
<evidence type="ECO:0000313" key="9">
    <source>
        <dbReference type="EMBL" id="KAF0308478.1"/>
    </source>
</evidence>
<dbReference type="GO" id="GO:0016020">
    <property type="term" value="C:membrane"/>
    <property type="evidence" value="ECO:0007669"/>
    <property type="project" value="UniProtKB-SubCell"/>
</dbReference>
<feature type="compositionally biased region" description="Acidic residues" evidence="6">
    <location>
        <begin position="150"/>
        <end position="160"/>
    </location>
</feature>
<feature type="domain" description="SSD" evidence="8">
    <location>
        <begin position="363"/>
        <end position="523"/>
    </location>
</feature>
<evidence type="ECO:0000256" key="1">
    <source>
        <dbReference type="ARBA" id="ARBA00004141"/>
    </source>
</evidence>